<proteinExistence type="predicted"/>
<keyword evidence="5" id="KW-0677">Repeat</keyword>
<sequence length="847" mass="96000">MLRVEKPPRAPPPVPLDESDADPERRLNLRCTKNPDRFFKTFLDIICDPAADSKLRVQAANILRHFLRRIPELWPRLNSDLKSRLRHDLIKFVNAKVDEQTRSILGKFRGAVIELGSYLLPNDSWPELFLYICQAVDSTSPQVRESALFIFSQLAHLIKWQFILPCLDSLHSFIRRSLIIELSCRDAPNERNAALLAAIALIHIVPPFDENCQKLQDLLPDMISVLLEAFTGNQQELAKEAVIRLTNLIAVKPKFISPCLSEVLEAMLCNAVFDKVNKELRREAVNLVVTLAKKEPDMEDDEDKDNGEENNFKYAKTFSNALSAALGGDLIVLVLIKLFPGYLRDSDWKKRHAALFFLKEIAKGCVEAMKNNLEQFVKMMVASFKDKHPRVKWAALIAMRELLVDLKPDLEDQYHEAIFPALLQVEAAWAAWDFMRWCSKDILKIYLSEIFDGLYTMIQAGNRVVQVDALLILGFVPTLLMERIGISYVENMYNYIMPNLKFFLKAEISEVDPDRRLCAHSVQGISYIGTGLGKGHFRNDAKEVMEEMMSFKGAKMEARDPATGDLLKTWMGLHKCLGRDSLPYMELVMPPLLQYAQSDSELIISNMDNTEVKTAKGVGEKLLDEKASECNMLCSYADEPQHASSTDTPAASVFRQLAELRTACARARVPLPPVDILRVSLIDSVRFAPQLAELAGSDIAPCLDLVRSISWQRLRSDYQQLGRAYSDYAQTLARIELDLTQARQTVSFLERRFIQQVTWHSHLGAEGASLEVLEHAARLVTVCERDLADADEVVTFYSSWHQECSHAQAEAGACFNAMLMHDRSRRERIEGHLGRIAKVLEELASYS</sequence>
<keyword evidence="7" id="KW-0539">Nucleus</keyword>
<dbReference type="AlphaFoldDB" id="A0A833RI56"/>
<dbReference type="Pfam" id="PF25780">
    <property type="entry name" value="TPR_IPO5"/>
    <property type="match status" value="1"/>
</dbReference>
<feature type="domain" description="Importin N-terminal" evidence="9">
    <location>
        <begin position="23"/>
        <end position="95"/>
    </location>
</feature>
<keyword evidence="4" id="KW-0963">Cytoplasm</keyword>
<evidence type="ECO:0000256" key="6">
    <source>
        <dbReference type="ARBA" id="ARBA00022927"/>
    </source>
</evidence>
<dbReference type="InterPro" id="IPR001494">
    <property type="entry name" value="Importin-beta_N"/>
</dbReference>
<dbReference type="InterPro" id="IPR016024">
    <property type="entry name" value="ARM-type_fold"/>
</dbReference>
<dbReference type="Proteomes" id="UP000623129">
    <property type="component" value="Unassembled WGS sequence"/>
</dbReference>
<protein>
    <submittedName>
        <fullName evidence="10">Importin-5</fullName>
    </submittedName>
</protein>
<comment type="caution">
    <text evidence="10">The sequence shown here is derived from an EMBL/GenBank/DDBJ whole genome shotgun (WGS) entry which is preliminary data.</text>
</comment>
<accession>A0A833RI56</accession>
<evidence type="ECO:0000313" key="11">
    <source>
        <dbReference type="Proteomes" id="UP000623129"/>
    </source>
</evidence>
<comment type="subcellular location">
    <subcellularLocation>
        <location evidence="2">Cytoplasm</location>
    </subcellularLocation>
    <subcellularLocation>
        <location evidence="1">Nucleus</location>
    </subcellularLocation>
</comment>
<evidence type="ECO:0000256" key="8">
    <source>
        <dbReference type="SAM" id="MobiDB-lite"/>
    </source>
</evidence>
<evidence type="ECO:0000256" key="2">
    <source>
        <dbReference type="ARBA" id="ARBA00004496"/>
    </source>
</evidence>
<keyword evidence="6" id="KW-0653">Protein transport</keyword>
<dbReference type="PROSITE" id="PS50166">
    <property type="entry name" value="IMPORTIN_B_NT"/>
    <property type="match status" value="1"/>
</dbReference>
<evidence type="ECO:0000256" key="1">
    <source>
        <dbReference type="ARBA" id="ARBA00004123"/>
    </source>
</evidence>
<evidence type="ECO:0000256" key="3">
    <source>
        <dbReference type="ARBA" id="ARBA00022448"/>
    </source>
</evidence>
<dbReference type="SUPFAM" id="SSF48371">
    <property type="entry name" value="ARM repeat"/>
    <property type="match status" value="1"/>
</dbReference>
<dbReference type="GO" id="GO:0006606">
    <property type="term" value="P:protein import into nucleus"/>
    <property type="evidence" value="ECO:0007669"/>
    <property type="project" value="InterPro"/>
</dbReference>
<dbReference type="InterPro" id="IPR011989">
    <property type="entry name" value="ARM-like"/>
</dbReference>
<gene>
    <name evidence="10" type="ORF">FCM35_KLT15723</name>
</gene>
<dbReference type="InterPro" id="IPR057672">
    <property type="entry name" value="TPR_IPO4/5"/>
</dbReference>
<dbReference type="OrthoDB" id="543373at2759"/>
<evidence type="ECO:0000256" key="7">
    <source>
        <dbReference type="ARBA" id="ARBA00023242"/>
    </source>
</evidence>
<evidence type="ECO:0000256" key="5">
    <source>
        <dbReference type="ARBA" id="ARBA00022737"/>
    </source>
</evidence>
<name>A0A833RI56_9POAL</name>
<dbReference type="InterPro" id="IPR040122">
    <property type="entry name" value="Importin_beta"/>
</dbReference>
<dbReference type="GO" id="GO:0031267">
    <property type="term" value="F:small GTPase binding"/>
    <property type="evidence" value="ECO:0007669"/>
    <property type="project" value="InterPro"/>
</dbReference>
<dbReference type="Gene3D" id="1.25.10.10">
    <property type="entry name" value="Leucine-rich Repeat Variant"/>
    <property type="match status" value="1"/>
</dbReference>
<evidence type="ECO:0000259" key="9">
    <source>
        <dbReference type="PROSITE" id="PS50166"/>
    </source>
</evidence>
<organism evidence="10 11">
    <name type="scientific">Carex littledalei</name>
    <dbReference type="NCBI Taxonomy" id="544730"/>
    <lineage>
        <taxon>Eukaryota</taxon>
        <taxon>Viridiplantae</taxon>
        <taxon>Streptophyta</taxon>
        <taxon>Embryophyta</taxon>
        <taxon>Tracheophyta</taxon>
        <taxon>Spermatophyta</taxon>
        <taxon>Magnoliopsida</taxon>
        <taxon>Liliopsida</taxon>
        <taxon>Poales</taxon>
        <taxon>Cyperaceae</taxon>
        <taxon>Cyperoideae</taxon>
        <taxon>Cariceae</taxon>
        <taxon>Carex</taxon>
        <taxon>Carex subgen. Euthyceras</taxon>
    </lineage>
</organism>
<feature type="region of interest" description="Disordered" evidence="8">
    <location>
        <begin position="1"/>
        <end position="23"/>
    </location>
</feature>
<evidence type="ECO:0000313" key="10">
    <source>
        <dbReference type="EMBL" id="KAF3339952.1"/>
    </source>
</evidence>
<evidence type="ECO:0000256" key="4">
    <source>
        <dbReference type="ARBA" id="ARBA00022490"/>
    </source>
</evidence>
<dbReference type="EMBL" id="SWLB01000003">
    <property type="protein sequence ID" value="KAF3339952.1"/>
    <property type="molecule type" value="Genomic_DNA"/>
</dbReference>
<dbReference type="GO" id="GO:0005737">
    <property type="term" value="C:cytoplasm"/>
    <property type="evidence" value="ECO:0007669"/>
    <property type="project" value="UniProtKB-SubCell"/>
</dbReference>
<reference evidence="10" key="1">
    <citation type="submission" date="2020-01" db="EMBL/GenBank/DDBJ databases">
        <title>Genome sequence of Kobresia littledalei, the first chromosome-level genome in the family Cyperaceae.</title>
        <authorList>
            <person name="Qu G."/>
        </authorList>
    </citation>
    <scope>NUCLEOTIDE SEQUENCE</scope>
    <source>
        <strain evidence="10">C.B.Clarke</strain>
        <tissue evidence="10">Leaf</tissue>
    </source>
</reference>
<keyword evidence="11" id="KW-1185">Reference proteome</keyword>
<dbReference type="PANTHER" id="PTHR10527">
    <property type="entry name" value="IMPORTIN BETA"/>
    <property type="match status" value="1"/>
</dbReference>
<keyword evidence="3" id="KW-0813">Transport</keyword>